<sequence>MPPDWALRPAARPFARWSADTEQAFLLALRLTGRVREAAAAIGRSASVAYKRRRRDAGFAARWDAVVAEQQAAWIAEQGKAVRALAEEPLGDHRLRRDGWNDARRKLFLRALSETGSVRDACARARISSTSAYQLREKCKQFAADWEAALDTQAVTIEQAAYERAVLGWEEPIVHGGQVIGQRWRYSESLLRALVLHEQRAAGAGPRERAGAPGFRRRATREETNAVLLKGIAAAKKRLEREAATASDALRMPPSD</sequence>
<dbReference type="KEGG" id="sphc:CVN68_19650"/>
<name>A0A2K8MJ56_9SPHN</name>
<accession>A0A2K8MJ56</accession>
<evidence type="ECO:0000313" key="1">
    <source>
        <dbReference type="EMBL" id="ATY33895.1"/>
    </source>
</evidence>
<dbReference type="Proteomes" id="UP000229081">
    <property type="component" value="Chromosome"/>
</dbReference>
<dbReference type="EMBL" id="CP024923">
    <property type="protein sequence ID" value="ATY33895.1"/>
    <property type="molecule type" value="Genomic_DNA"/>
</dbReference>
<gene>
    <name evidence="1" type="ORF">CVN68_19650</name>
</gene>
<dbReference type="AlphaFoldDB" id="A0A2K8MJ56"/>
<reference evidence="1 2" key="1">
    <citation type="submission" date="2017-11" db="EMBL/GenBank/DDBJ databases">
        <title>Complete genome sequence of Sphingomonas sp. Strain Cra20, a psychrotolerant potential plant growth promoting rhizobacteria.</title>
        <authorList>
            <person name="Luo Y."/>
        </authorList>
    </citation>
    <scope>NUCLEOTIDE SEQUENCE [LARGE SCALE GENOMIC DNA]</scope>
    <source>
        <strain evidence="1 2">Cra20</strain>
    </source>
</reference>
<organism evidence="1 2">
    <name type="scientific">Sphingomonas psychrotolerans</name>
    <dbReference type="NCBI Taxonomy" id="1327635"/>
    <lineage>
        <taxon>Bacteria</taxon>
        <taxon>Pseudomonadati</taxon>
        <taxon>Pseudomonadota</taxon>
        <taxon>Alphaproteobacteria</taxon>
        <taxon>Sphingomonadales</taxon>
        <taxon>Sphingomonadaceae</taxon>
        <taxon>Sphingomonas</taxon>
    </lineage>
</organism>
<protein>
    <submittedName>
        <fullName evidence="1">Uncharacterized protein</fullName>
    </submittedName>
</protein>
<evidence type="ECO:0000313" key="2">
    <source>
        <dbReference type="Proteomes" id="UP000229081"/>
    </source>
</evidence>
<keyword evidence="2" id="KW-1185">Reference proteome</keyword>
<proteinExistence type="predicted"/>